<proteinExistence type="predicted"/>
<accession>A0A3P7XST7</accession>
<dbReference type="WBParaSite" id="HPBE_0000876101-mRNA-1">
    <property type="protein sequence ID" value="HPBE_0000876101-mRNA-1"/>
    <property type="gene ID" value="HPBE_0000876101"/>
</dbReference>
<name>A0A183FMV6_HELPZ</name>
<protein>
    <submittedName>
        <fullName evidence="3">DUF4255 domain-containing protein</fullName>
    </submittedName>
</protein>
<accession>A0A183FMV6</accession>
<keyword evidence="2" id="KW-1185">Reference proteome</keyword>
<dbReference type="EMBL" id="UZAH01026245">
    <property type="protein sequence ID" value="VDO77696.1"/>
    <property type="molecule type" value="Genomic_DNA"/>
</dbReference>
<evidence type="ECO:0000313" key="2">
    <source>
        <dbReference type="Proteomes" id="UP000050761"/>
    </source>
</evidence>
<organism evidence="2 3">
    <name type="scientific">Heligmosomoides polygyrus</name>
    <name type="common">Parasitic roundworm</name>
    <dbReference type="NCBI Taxonomy" id="6339"/>
    <lineage>
        <taxon>Eukaryota</taxon>
        <taxon>Metazoa</taxon>
        <taxon>Ecdysozoa</taxon>
        <taxon>Nematoda</taxon>
        <taxon>Chromadorea</taxon>
        <taxon>Rhabditida</taxon>
        <taxon>Rhabditina</taxon>
        <taxon>Rhabditomorpha</taxon>
        <taxon>Strongyloidea</taxon>
        <taxon>Heligmosomidae</taxon>
        <taxon>Heligmosomoides</taxon>
    </lineage>
</organism>
<dbReference type="AlphaFoldDB" id="A0A183FMV6"/>
<gene>
    <name evidence="1" type="ORF">HPBE_LOCUS8762</name>
</gene>
<sequence length="68" mass="7619">MATYSSRIIHDDSMEMLCGIIREIIAGRPAVKYGIIPAVLLDVWEQPARNRWGRACGAMTVAKARTWT</sequence>
<reference evidence="3" key="2">
    <citation type="submission" date="2019-09" db="UniProtKB">
        <authorList>
            <consortium name="WormBaseParasite"/>
        </authorList>
    </citation>
    <scope>IDENTIFICATION</scope>
</reference>
<dbReference type="Proteomes" id="UP000050761">
    <property type="component" value="Unassembled WGS sequence"/>
</dbReference>
<evidence type="ECO:0000313" key="3">
    <source>
        <dbReference type="WBParaSite" id="HPBE_0000876101-mRNA-1"/>
    </source>
</evidence>
<reference evidence="1 2" key="1">
    <citation type="submission" date="2018-11" db="EMBL/GenBank/DDBJ databases">
        <authorList>
            <consortium name="Pathogen Informatics"/>
        </authorList>
    </citation>
    <scope>NUCLEOTIDE SEQUENCE [LARGE SCALE GENOMIC DNA]</scope>
</reference>
<evidence type="ECO:0000313" key="1">
    <source>
        <dbReference type="EMBL" id="VDO77696.1"/>
    </source>
</evidence>